<dbReference type="NCBIfam" id="TIGR02532">
    <property type="entry name" value="IV_pilin_GFxxxE"/>
    <property type="match status" value="1"/>
</dbReference>
<feature type="transmembrane region" description="Helical" evidence="1">
    <location>
        <begin position="12"/>
        <end position="36"/>
    </location>
</feature>
<accession>A0ABN1I6Q2</accession>
<evidence type="ECO:0000313" key="2">
    <source>
        <dbReference type="EMBL" id="GAA0692962.1"/>
    </source>
</evidence>
<dbReference type="Proteomes" id="UP001499915">
    <property type="component" value="Unassembled WGS sequence"/>
</dbReference>
<dbReference type="InterPro" id="IPR012902">
    <property type="entry name" value="N_methyl_site"/>
</dbReference>
<comment type="caution">
    <text evidence="2">The sequence shown here is derived from an EMBL/GenBank/DDBJ whole genome shotgun (WGS) entry which is preliminary data.</text>
</comment>
<dbReference type="RefSeq" id="WP_343805493.1">
    <property type="nucleotide sequence ID" value="NZ_BAAAET010000002.1"/>
</dbReference>
<organism evidence="2 3">
    <name type="scientific">Marinobacterium maritimum</name>
    <dbReference type="NCBI Taxonomy" id="500162"/>
    <lineage>
        <taxon>Bacteria</taxon>
        <taxon>Pseudomonadati</taxon>
        <taxon>Pseudomonadota</taxon>
        <taxon>Gammaproteobacteria</taxon>
        <taxon>Oceanospirillales</taxon>
        <taxon>Oceanospirillaceae</taxon>
        <taxon>Marinobacterium</taxon>
    </lineage>
</organism>
<proteinExistence type="predicted"/>
<dbReference type="Pfam" id="PF07963">
    <property type="entry name" value="N_methyl"/>
    <property type="match status" value="1"/>
</dbReference>
<keyword evidence="1" id="KW-0812">Transmembrane</keyword>
<evidence type="ECO:0008006" key="4">
    <source>
        <dbReference type="Google" id="ProtNLM"/>
    </source>
</evidence>
<protein>
    <recommendedName>
        <fullName evidence="4">Type IV pilus modification protein PilV</fullName>
    </recommendedName>
</protein>
<evidence type="ECO:0000256" key="1">
    <source>
        <dbReference type="SAM" id="Phobius"/>
    </source>
</evidence>
<keyword evidence="3" id="KW-1185">Reference proteome</keyword>
<evidence type="ECO:0000313" key="3">
    <source>
        <dbReference type="Proteomes" id="UP001499915"/>
    </source>
</evidence>
<keyword evidence="1" id="KW-1133">Transmembrane helix</keyword>
<name>A0ABN1I6Q2_9GAMM</name>
<dbReference type="InterPro" id="IPR013362">
    <property type="entry name" value="Pilus_4_PilV"/>
</dbReference>
<keyword evidence="1" id="KW-0472">Membrane</keyword>
<dbReference type="EMBL" id="BAAAET010000002">
    <property type="protein sequence ID" value="GAA0692962.1"/>
    <property type="molecule type" value="Genomic_DNA"/>
</dbReference>
<dbReference type="NCBIfam" id="TIGR02523">
    <property type="entry name" value="type_IV_pilV"/>
    <property type="match status" value="1"/>
</dbReference>
<sequence length="165" mass="17832">MDLKAIPRLQIGFSLLESLIALVVFSVALLGLAAMYTKTMSMSHSSYLRALASIQAMDLEERIRANPLSADADYVFSCSFSETFPGTMAGTPATLAGLDQKDWCAGSKRVFGGLLNTATVVASYPTAASTPVDYRITLGWTERMLDADGKQKTGQSPDFVYTVRK</sequence>
<reference evidence="2 3" key="1">
    <citation type="journal article" date="2019" name="Int. J. Syst. Evol. Microbiol.">
        <title>The Global Catalogue of Microorganisms (GCM) 10K type strain sequencing project: providing services to taxonomists for standard genome sequencing and annotation.</title>
        <authorList>
            <consortium name="The Broad Institute Genomics Platform"/>
            <consortium name="The Broad Institute Genome Sequencing Center for Infectious Disease"/>
            <person name="Wu L."/>
            <person name="Ma J."/>
        </authorList>
    </citation>
    <scope>NUCLEOTIDE SEQUENCE [LARGE SCALE GENOMIC DNA]</scope>
    <source>
        <strain evidence="2 3">JCM 15134</strain>
    </source>
</reference>
<gene>
    <name evidence="2" type="ORF">GCM10009104_20240</name>
</gene>